<sequence length="375" mass="38880">MKLATLRNGARDGRLVVVSRDVTRATDAGAIAATLQDALDDWARVAPSLEALAAQLEIGAVPAERFHEHDALSPLPRAFQWLDGSAYVNHVELVRKARGAEMPPSFWSDPLMYQGGSDAFLAPRAPIQMADESFGIDFEGEAAVIIGDVAMGASREAAAAAIILILLVNDVSLRNLIPAELAKGFGFLQSKPSSAFSPVAVTPGELGPAWDGGKVHFPLRVSLNGAPFGRANAGVDMTFDFPTLIAHAAKTRPLTAGTIIGSGTVSNKGADGGPGRSIADGGLGYSCLAEIRTVETILMGAPKTPFMRFGDTVRIEMQDADGHSIFGAIEQTVERYAGAGRSCDAEVGESVPTASFVPASGGGPGPASSEDAPDA</sequence>
<evidence type="ECO:0000313" key="5">
    <source>
        <dbReference type="Proteomes" id="UP001626536"/>
    </source>
</evidence>
<keyword evidence="4" id="KW-0378">Hydrolase</keyword>
<feature type="region of interest" description="Disordered" evidence="1">
    <location>
        <begin position="354"/>
        <end position="375"/>
    </location>
</feature>
<dbReference type="PANTHER" id="PTHR43211">
    <property type="entry name" value="FUMARYLACETOACETATE HYDROLASE"/>
    <property type="match status" value="1"/>
</dbReference>
<protein>
    <submittedName>
        <fullName evidence="4">Fumarylacetoacetate hydrolase family protein</fullName>
    </submittedName>
</protein>
<feature type="domain" description="Fumarylacetoacetase N-terminal" evidence="3">
    <location>
        <begin position="1"/>
        <end position="77"/>
    </location>
</feature>
<dbReference type="InterPro" id="IPR041072">
    <property type="entry name" value="FAA_hydro_N"/>
</dbReference>
<dbReference type="Pfam" id="PF18288">
    <property type="entry name" value="FAA_hydro_N_2"/>
    <property type="match status" value="1"/>
</dbReference>
<dbReference type="GO" id="GO:0016787">
    <property type="term" value="F:hydrolase activity"/>
    <property type="evidence" value="ECO:0007669"/>
    <property type="project" value="UniProtKB-KW"/>
</dbReference>
<dbReference type="Pfam" id="PF01557">
    <property type="entry name" value="FAA_hydrolase"/>
    <property type="match status" value="1"/>
</dbReference>
<keyword evidence="5" id="KW-1185">Reference proteome</keyword>
<dbReference type="Proteomes" id="UP001626536">
    <property type="component" value="Chromosome"/>
</dbReference>
<dbReference type="PANTHER" id="PTHR43211:SF1">
    <property type="entry name" value="BLL6422 PROTEIN"/>
    <property type="match status" value="1"/>
</dbReference>
<accession>A0ABZ0HV20</accession>
<feature type="compositionally biased region" description="Low complexity" evidence="1">
    <location>
        <begin position="366"/>
        <end position="375"/>
    </location>
</feature>
<dbReference type="SUPFAM" id="SSF56529">
    <property type="entry name" value="FAH"/>
    <property type="match status" value="1"/>
</dbReference>
<dbReference type="InterPro" id="IPR011234">
    <property type="entry name" value="Fumarylacetoacetase-like_C"/>
</dbReference>
<dbReference type="InterPro" id="IPR036663">
    <property type="entry name" value="Fumarylacetoacetase_C_sf"/>
</dbReference>
<feature type="domain" description="Fumarylacetoacetase-like C-terminal" evidence="2">
    <location>
        <begin position="82"/>
        <end position="333"/>
    </location>
</feature>
<evidence type="ECO:0000259" key="2">
    <source>
        <dbReference type="Pfam" id="PF01557"/>
    </source>
</evidence>
<proteinExistence type="predicted"/>
<evidence type="ECO:0000256" key="1">
    <source>
        <dbReference type="SAM" id="MobiDB-lite"/>
    </source>
</evidence>
<name>A0ABZ0HV20_9HYPH</name>
<reference evidence="4 5" key="1">
    <citation type="submission" date="2023-10" db="EMBL/GenBank/DDBJ databases">
        <title>Novel methanotroph of the genus Methylocapsa from a subarctic wetland.</title>
        <authorList>
            <person name="Belova S.E."/>
            <person name="Oshkin I.Y."/>
            <person name="Miroshnikov K."/>
            <person name="Dedysh S.N."/>
        </authorList>
    </citation>
    <scope>NUCLEOTIDE SEQUENCE [LARGE SCALE GENOMIC DNA]</scope>
    <source>
        <strain evidence="4 5">RX1</strain>
    </source>
</reference>
<evidence type="ECO:0000259" key="3">
    <source>
        <dbReference type="Pfam" id="PF18288"/>
    </source>
</evidence>
<dbReference type="Gene3D" id="3.90.850.10">
    <property type="entry name" value="Fumarylacetoacetase-like, C-terminal domain"/>
    <property type="match status" value="1"/>
</dbReference>
<evidence type="ECO:0000313" key="4">
    <source>
        <dbReference type="EMBL" id="WOJ90398.1"/>
    </source>
</evidence>
<dbReference type="EMBL" id="CP136862">
    <property type="protein sequence ID" value="WOJ90398.1"/>
    <property type="molecule type" value="Genomic_DNA"/>
</dbReference>
<organism evidence="4 5">
    <name type="scientific">Methylocapsa polymorpha</name>
    <dbReference type="NCBI Taxonomy" id="3080828"/>
    <lineage>
        <taxon>Bacteria</taxon>
        <taxon>Pseudomonadati</taxon>
        <taxon>Pseudomonadota</taxon>
        <taxon>Alphaproteobacteria</taxon>
        <taxon>Hyphomicrobiales</taxon>
        <taxon>Beijerinckiaceae</taxon>
        <taxon>Methylocapsa</taxon>
    </lineage>
</organism>
<dbReference type="RefSeq" id="WP_407339846.1">
    <property type="nucleotide sequence ID" value="NZ_CP136862.1"/>
</dbReference>
<gene>
    <name evidence="4" type="ORF">RZS28_03640</name>
</gene>